<comment type="caution">
    <text evidence="5">The sequence shown here is derived from an EMBL/GenBank/DDBJ whole genome shotgun (WGS) entry which is preliminary data.</text>
</comment>
<evidence type="ECO:0000256" key="1">
    <source>
        <dbReference type="ARBA" id="ARBA00006035"/>
    </source>
</evidence>
<feature type="domain" description="DNA polymerase delta subunit OB-fold" evidence="4">
    <location>
        <begin position="38"/>
        <end position="168"/>
    </location>
</feature>
<dbReference type="InterPro" id="IPR007185">
    <property type="entry name" value="DNA_pol_a/d/e_bsu"/>
</dbReference>
<dbReference type="PANTHER" id="PTHR10416">
    <property type="entry name" value="DNA POLYMERASE DELTA SUBUNIT 2"/>
    <property type="match status" value="1"/>
</dbReference>
<sequence>MAKTPQTVQRKKQSECDARNGADFQTFKIGGKRTYMQQFNELYYTRLSALKPFVLEQAQQRWGGRSDVHHTAKVLNVEGPTLTYIIGTLFIDSNAKPSTLHMAERTHWIADAEESGKYRDETAVVHLEDESGRIGLTGSELSKATIASGVVAAVLGAETPDGRFDVAEMCFAGMPDQPELPREIADDRFVAFVSGFNATIERPLTLEMQLLAEYLAGNLGSEQTQRESAQIVQVVVAGGLVELPTPPLGHTEDPKANDRLASAKLVSQIDEYLADIASSVPLVVMPGRGDPTDVSMPQQPMNPGMFAQCRQYSGFLSTTNPASLAVDGVTLLGTAGQNVDDLKHYTINGESACELAARSLQWRHIAPTAPDTLWCYPFTTSDPFILRQAPHVYFVGNQQRASAAWAPDVHGGGGSGGARTRVVTVPTFRDNYEIALLNLRTMEYTSVCIGAKSASTDAQ</sequence>
<evidence type="ECO:0000256" key="2">
    <source>
        <dbReference type="ARBA" id="ARBA00022705"/>
    </source>
</evidence>
<evidence type="ECO:0000259" key="4">
    <source>
        <dbReference type="Pfam" id="PF18018"/>
    </source>
</evidence>
<protein>
    <submittedName>
        <fullName evidence="5">DNA polymerase delta small subunit Cdc1</fullName>
    </submittedName>
</protein>
<dbReference type="AlphaFoldDB" id="A0A9W8G848"/>
<keyword evidence="2" id="KW-0235">DNA replication</keyword>
<feature type="domain" description="DNA polymerase alpha/delta/epsilon subunit B" evidence="3">
    <location>
        <begin position="190"/>
        <end position="401"/>
    </location>
</feature>
<dbReference type="PANTHER" id="PTHR10416:SF0">
    <property type="entry name" value="DNA POLYMERASE DELTA SUBUNIT 2"/>
    <property type="match status" value="1"/>
</dbReference>
<organism evidence="5 6">
    <name type="scientific">Coemansia spiralis</name>
    <dbReference type="NCBI Taxonomy" id="417178"/>
    <lineage>
        <taxon>Eukaryota</taxon>
        <taxon>Fungi</taxon>
        <taxon>Fungi incertae sedis</taxon>
        <taxon>Zoopagomycota</taxon>
        <taxon>Kickxellomycotina</taxon>
        <taxon>Kickxellomycetes</taxon>
        <taxon>Kickxellales</taxon>
        <taxon>Kickxellaceae</taxon>
        <taxon>Coemansia</taxon>
    </lineage>
</organism>
<dbReference type="Pfam" id="PF04042">
    <property type="entry name" value="DNA_pol_E_B"/>
    <property type="match status" value="1"/>
</dbReference>
<name>A0A9W8G848_9FUNG</name>
<dbReference type="GO" id="GO:0003677">
    <property type="term" value="F:DNA binding"/>
    <property type="evidence" value="ECO:0007669"/>
    <property type="project" value="InterPro"/>
</dbReference>
<dbReference type="OrthoDB" id="3763at2759"/>
<dbReference type="InterPro" id="IPR040663">
    <property type="entry name" value="DNA_pol_D_N"/>
</dbReference>
<evidence type="ECO:0000259" key="3">
    <source>
        <dbReference type="Pfam" id="PF04042"/>
    </source>
</evidence>
<dbReference type="Gene3D" id="2.40.50.430">
    <property type="match status" value="1"/>
</dbReference>
<dbReference type="Gene3D" id="3.60.21.50">
    <property type="match status" value="1"/>
</dbReference>
<dbReference type="Pfam" id="PF18018">
    <property type="entry name" value="DNA_pol_D_N"/>
    <property type="match status" value="1"/>
</dbReference>
<dbReference type="EMBL" id="JANBTW010000028">
    <property type="protein sequence ID" value="KAJ2677810.1"/>
    <property type="molecule type" value="Genomic_DNA"/>
</dbReference>
<comment type="similarity">
    <text evidence="1">Belongs to the DNA polymerase delta/II small subunit family.</text>
</comment>
<dbReference type="InterPro" id="IPR024826">
    <property type="entry name" value="DNA_pol_delta/II_ssu"/>
</dbReference>
<accession>A0A9W8G848</accession>
<gene>
    <name evidence="5" type="primary">cdc1</name>
    <name evidence="5" type="ORF">GGI25_002908</name>
</gene>
<evidence type="ECO:0000313" key="6">
    <source>
        <dbReference type="Proteomes" id="UP001151518"/>
    </source>
</evidence>
<proteinExistence type="inferred from homology"/>
<dbReference type="GO" id="GO:0043625">
    <property type="term" value="C:delta DNA polymerase complex"/>
    <property type="evidence" value="ECO:0007669"/>
    <property type="project" value="TreeGrafter"/>
</dbReference>
<dbReference type="Proteomes" id="UP001151518">
    <property type="component" value="Unassembled WGS sequence"/>
</dbReference>
<reference evidence="5" key="1">
    <citation type="submission" date="2022-07" db="EMBL/GenBank/DDBJ databases">
        <title>Phylogenomic reconstructions and comparative analyses of Kickxellomycotina fungi.</title>
        <authorList>
            <person name="Reynolds N.K."/>
            <person name="Stajich J.E."/>
            <person name="Barry K."/>
            <person name="Grigoriev I.V."/>
            <person name="Crous P."/>
            <person name="Smith M.E."/>
        </authorList>
    </citation>
    <scope>NUCLEOTIDE SEQUENCE</scope>
    <source>
        <strain evidence="5">NRRL 3115</strain>
    </source>
</reference>
<dbReference type="GO" id="GO:0006271">
    <property type="term" value="P:DNA strand elongation involved in DNA replication"/>
    <property type="evidence" value="ECO:0007669"/>
    <property type="project" value="TreeGrafter"/>
</dbReference>
<evidence type="ECO:0000313" key="5">
    <source>
        <dbReference type="EMBL" id="KAJ2677810.1"/>
    </source>
</evidence>